<dbReference type="Proteomes" id="UP000607559">
    <property type="component" value="Unassembled WGS sequence"/>
</dbReference>
<sequence length="179" mass="20444">MISDEIRQKLQNIVRGELHQGQSDPCTAIRNLLCESFGASPTVKSEFESRTLIKEKQVGFLKAHAQKSGLWLESLPQGSQYLTEGGESKVYLSEDGRFVIKVNDAAYYATWTEYFNSLLLHNLLFSNSAYSLLGNAFAKTRRQDYYNSEFGLTLEDMHDENVIAKDNILFFIDTVFYIM</sequence>
<dbReference type="InterPro" id="IPR041055">
    <property type="entry name" value="Kinase-PolyVal"/>
</dbReference>
<accession>A0A8J2UD15</accession>
<dbReference type="Pfam" id="PF18762">
    <property type="entry name" value="Kinase-PolyVal"/>
    <property type="match status" value="2"/>
</dbReference>
<organism evidence="1 2">
    <name type="scientific">Puia dinghuensis</name>
    <dbReference type="NCBI Taxonomy" id="1792502"/>
    <lineage>
        <taxon>Bacteria</taxon>
        <taxon>Pseudomonadati</taxon>
        <taxon>Bacteroidota</taxon>
        <taxon>Chitinophagia</taxon>
        <taxon>Chitinophagales</taxon>
        <taxon>Chitinophagaceae</taxon>
        <taxon>Puia</taxon>
    </lineage>
</organism>
<name>A0A8J2UD15_9BACT</name>
<dbReference type="AlphaFoldDB" id="A0A8J2UD15"/>
<reference evidence="1" key="2">
    <citation type="submission" date="2020-09" db="EMBL/GenBank/DDBJ databases">
        <authorList>
            <person name="Sun Q."/>
            <person name="Zhou Y."/>
        </authorList>
    </citation>
    <scope>NUCLEOTIDE SEQUENCE</scope>
    <source>
        <strain evidence="1">CGMCC 1.15448</strain>
    </source>
</reference>
<protein>
    <submittedName>
        <fullName evidence="1">Uncharacterized protein</fullName>
    </submittedName>
</protein>
<comment type="caution">
    <text evidence="1">The sequence shown here is derived from an EMBL/GenBank/DDBJ whole genome shotgun (WGS) entry which is preliminary data.</text>
</comment>
<dbReference type="RefSeq" id="WP_188932094.1">
    <property type="nucleotide sequence ID" value="NZ_BMJC01000002.1"/>
</dbReference>
<reference evidence="1" key="1">
    <citation type="journal article" date="2014" name="Int. J. Syst. Evol. Microbiol.">
        <title>Complete genome sequence of Corynebacterium casei LMG S-19264T (=DSM 44701T), isolated from a smear-ripened cheese.</title>
        <authorList>
            <consortium name="US DOE Joint Genome Institute (JGI-PGF)"/>
            <person name="Walter F."/>
            <person name="Albersmeier A."/>
            <person name="Kalinowski J."/>
            <person name="Ruckert C."/>
        </authorList>
    </citation>
    <scope>NUCLEOTIDE SEQUENCE</scope>
    <source>
        <strain evidence="1">CGMCC 1.15448</strain>
    </source>
</reference>
<evidence type="ECO:0000313" key="2">
    <source>
        <dbReference type="Proteomes" id="UP000607559"/>
    </source>
</evidence>
<keyword evidence="2" id="KW-1185">Reference proteome</keyword>
<gene>
    <name evidence="1" type="ORF">GCM10011511_25470</name>
</gene>
<evidence type="ECO:0000313" key="1">
    <source>
        <dbReference type="EMBL" id="GGB01048.1"/>
    </source>
</evidence>
<proteinExistence type="predicted"/>
<dbReference type="EMBL" id="BMJC01000002">
    <property type="protein sequence ID" value="GGB01048.1"/>
    <property type="molecule type" value="Genomic_DNA"/>
</dbReference>